<dbReference type="EMBL" id="CP111022">
    <property type="protein sequence ID" value="WAR18833.1"/>
    <property type="molecule type" value="Genomic_DNA"/>
</dbReference>
<dbReference type="SMART" id="SM00054">
    <property type="entry name" value="EFh"/>
    <property type="match status" value="1"/>
</dbReference>
<dbReference type="Proteomes" id="UP001164746">
    <property type="component" value="Chromosome 11"/>
</dbReference>
<keyword evidence="3" id="KW-1185">Reference proteome</keyword>
<feature type="domain" description="EF-hand" evidence="1">
    <location>
        <begin position="79"/>
        <end position="101"/>
    </location>
</feature>
<evidence type="ECO:0000313" key="2">
    <source>
        <dbReference type="EMBL" id="WAR18833.1"/>
    </source>
</evidence>
<reference evidence="2" key="1">
    <citation type="submission" date="2022-11" db="EMBL/GenBank/DDBJ databases">
        <title>Centuries of genome instability and evolution in soft-shell clam transmissible cancer (bioRxiv).</title>
        <authorList>
            <person name="Hart S.F.M."/>
            <person name="Yonemitsu M.A."/>
            <person name="Giersch R.M."/>
            <person name="Beal B.F."/>
            <person name="Arriagada G."/>
            <person name="Davis B.W."/>
            <person name="Ostrander E.A."/>
            <person name="Goff S.P."/>
            <person name="Metzger M.J."/>
        </authorList>
    </citation>
    <scope>NUCLEOTIDE SEQUENCE</scope>
    <source>
        <strain evidence="2">MELC-2E11</strain>
        <tissue evidence="2">Siphon/mantle</tissue>
    </source>
</reference>
<protein>
    <submittedName>
        <fullName evidence="2">CDPK1-like protein</fullName>
    </submittedName>
</protein>
<feature type="domain" description="EF-hand" evidence="1">
    <location>
        <begin position="47"/>
        <end position="78"/>
    </location>
</feature>
<dbReference type="Pfam" id="PF13499">
    <property type="entry name" value="EF-hand_7"/>
    <property type="match status" value="1"/>
</dbReference>
<accession>A0ABY7FDP1</accession>
<dbReference type="PROSITE" id="PS50222">
    <property type="entry name" value="EF_HAND_2"/>
    <property type="match status" value="2"/>
</dbReference>
<dbReference type="InterPro" id="IPR002048">
    <property type="entry name" value="EF_hand_dom"/>
</dbReference>
<dbReference type="SUPFAM" id="SSF47473">
    <property type="entry name" value="EF-hand"/>
    <property type="match status" value="1"/>
</dbReference>
<dbReference type="CDD" id="cd00051">
    <property type="entry name" value="EFh"/>
    <property type="match status" value="1"/>
</dbReference>
<proteinExistence type="predicted"/>
<evidence type="ECO:0000259" key="1">
    <source>
        <dbReference type="PROSITE" id="PS50222"/>
    </source>
</evidence>
<dbReference type="InterPro" id="IPR011992">
    <property type="entry name" value="EF-hand-dom_pair"/>
</dbReference>
<dbReference type="Gene3D" id="1.10.238.10">
    <property type="entry name" value="EF-hand"/>
    <property type="match status" value="1"/>
</dbReference>
<sequence>MEAERMMFIIHAGVVNCRGSDSDYILETFRRHPFEKLRKYVQSAGYRLVDLFRDFDKDGSCTITFEEFERGLKMGNVKITESEIACLMQTLDLNRDGMLDF</sequence>
<feature type="non-terminal residue" evidence="2">
    <location>
        <position position="101"/>
    </location>
</feature>
<name>A0ABY7FDP1_MYAAR</name>
<gene>
    <name evidence="2" type="ORF">MAR_000671</name>
</gene>
<organism evidence="2 3">
    <name type="scientific">Mya arenaria</name>
    <name type="common">Soft-shell clam</name>
    <dbReference type="NCBI Taxonomy" id="6604"/>
    <lineage>
        <taxon>Eukaryota</taxon>
        <taxon>Metazoa</taxon>
        <taxon>Spiralia</taxon>
        <taxon>Lophotrochozoa</taxon>
        <taxon>Mollusca</taxon>
        <taxon>Bivalvia</taxon>
        <taxon>Autobranchia</taxon>
        <taxon>Heteroconchia</taxon>
        <taxon>Euheterodonta</taxon>
        <taxon>Imparidentia</taxon>
        <taxon>Neoheterodontei</taxon>
        <taxon>Myida</taxon>
        <taxon>Myoidea</taxon>
        <taxon>Myidae</taxon>
        <taxon>Mya</taxon>
    </lineage>
</organism>
<evidence type="ECO:0000313" key="3">
    <source>
        <dbReference type="Proteomes" id="UP001164746"/>
    </source>
</evidence>